<keyword evidence="4" id="KW-1185">Reference proteome</keyword>
<protein>
    <recommendedName>
        <fullName evidence="2">Methyltransferase domain-containing protein</fullName>
    </recommendedName>
</protein>
<keyword evidence="1" id="KW-0472">Membrane</keyword>
<dbReference type="SUPFAM" id="SSF53335">
    <property type="entry name" value="S-adenosyl-L-methionine-dependent methyltransferases"/>
    <property type="match status" value="1"/>
</dbReference>
<organism evidence="3 4">
    <name type="scientific">Pinctada imbricata</name>
    <name type="common">Atlantic pearl-oyster</name>
    <name type="synonym">Pinctada martensii</name>
    <dbReference type="NCBI Taxonomy" id="66713"/>
    <lineage>
        <taxon>Eukaryota</taxon>
        <taxon>Metazoa</taxon>
        <taxon>Spiralia</taxon>
        <taxon>Lophotrochozoa</taxon>
        <taxon>Mollusca</taxon>
        <taxon>Bivalvia</taxon>
        <taxon>Autobranchia</taxon>
        <taxon>Pteriomorphia</taxon>
        <taxon>Pterioida</taxon>
        <taxon>Pterioidea</taxon>
        <taxon>Pteriidae</taxon>
        <taxon>Pinctada</taxon>
    </lineage>
</organism>
<keyword evidence="1" id="KW-0812">Transmembrane</keyword>
<evidence type="ECO:0000259" key="2">
    <source>
        <dbReference type="Pfam" id="PF13383"/>
    </source>
</evidence>
<dbReference type="PANTHER" id="PTHR32026">
    <property type="entry name" value="METHYLTRANSFERASE-LIKE PROTEIN 24"/>
    <property type="match status" value="1"/>
</dbReference>
<dbReference type="InterPro" id="IPR025714">
    <property type="entry name" value="Methyltranfer_dom"/>
</dbReference>
<feature type="transmembrane region" description="Helical" evidence="1">
    <location>
        <begin position="25"/>
        <end position="44"/>
    </location>
</feature>
<feature type="domain" description="Methyltransferase" evidence="2">
    <location>
        <begin position="322"/>
        <end position="477"/>
    </location>
</feature>
<dbReference type="Pfam" id="PF13383">
    <property type="entry name" value="Methyltransf_22"/>
    <property type="match status" value="1"/>
</dbReference>
<sequence length="524" mass="61155">MKLYIPTELSKVTTDSLKRFGNGKFLMLVMFIGFITCLCFYHVYVTQLFGSILPIGSSVVNTADMLVVAKFSVAVPTQEELKRMTLKELSGLYVRHVTTLQGFCSQPKRFGNVGYGGVRLCEDLHLGLYNGCIIYSYHHELSSRFENQIKLKYNCSIHFNRRISSNMNITILDHVNDFANRKQHDILILKVVHQDFHYLLHFFRSIKRLNFKQIVMDIHYSAQHETKEGYVYLLTALKELEYKCRVYWFERNWSFLSGTRANCITINMFCSGPSVTLSPYKRVESKPEIPNMDPFGSTDLKTKADYPLFEKMFVKYISKHQTFCEQVRRMGNIRDGGWDICNDIKYRPKSPCLVYSFGINNDFSFDEAMEKVYECDVYSFDPSMGIGDHRHSKRIQFFRTGIGAYDSESENRTTKSNKTWKLKRLQTIMRELNHENRRIDVLKLDIEGNEKDTLIDMMKSGVLKNVVQLCLEFHSYYDIGASRMLYDLGFRIFWTHQNPVAPFYTEVETFSHGNEVSFVNINIP</sequence>
<dbReference type="PANTHER" id="PTHR32026:SF10">
    <property type="entry name" value="METHYLTRANSFERASE-LIKE PROTEIN 24-RELATED"/>
    <property type="match status" value="1"/>
</dbReference>
<reference evidence="3" key="1">
    <citation type="submission" date="2019-08" db="EMBL/GenBank/DDBJ databases">
        <title>The improved chromosome-level genome for the pearl oyster Pinctada fucata martensii using PacBio sequencing and Hi-C.</title>
        <authorList>
            <person name="Zheng Z."/>
        </authorList>
    </citation>
    <scope>NUCLEOTIDE SEQUENCE</scope>
    <source>
        <strain evidence="3">ZZ-2019</strain>
        <tissue evidence="3">Adductor muscle</tissue>
    </source>
</reference>
<keyword evidence="1" id="KW-1133">Transmembrane helix</keyword>
<dbReference type="Proteomes" id="UP001186944">
    <property type="component" value="Unassembled WGS sequence"/>
</dbReference>
<dbReference type="InterPro" id="IPR029063">
    <property type="entry name" value="SAM-dependent_MTases_sf"/>
</dbReference>
<evidence type="ECO:0000313" key="4">
    <source>
        <dbReference type="Proteomes" id="UP001186944"/>
    </source>
</evidence>
<accession>A0AA88XI84</accession>
<comment type="caution">
    <text evidence="3">The sequence shown here is derived from an EMBL/GenBank/DDBJ whole genome shotgun (WGS) entry which is preliminary data.</text>
</comment>
<gene>
    <name evidence="3" type="ORF">FSP39_006783</name>
</gene>
<evidence type="ECO:0000256" key="1">
    <source>
        <dbReference type="SAM" id="Phobius"/>
    </source>
</evidence>
<name>A0AA88XI84_PINIB</name>
<dbReference type="InterPro" id="IPR026913">
    <property type="entry name" value="METTL24"/>
</dbReference>
<dbReference type="EMBL" id="VSWD01000012">
    <property type="protein sequence ID" value="KAK3085658.1"/>
    <property type="molecule type" value="Genomic_DNA"/>
</dbReference>
<evidence type="ECO:0000313" key="3">
    <source>
        <dbReference type="EMBL" id="KAK3085658.1"/>
    </source>
</evidence>
<dbReference type="AlphaFoldDB" id="A0AA88XI84"/>
<proteinExistence type="predicted"/>